<feature type="binding site" evidence="8">
    <location>
        <position position="334"/>
    </location>
    <ligand>
        <name>Zn(2+)</name>
        <dbReference type="ChEBI" id="CHEBI:29105"/>
        <label>2</label>
    </ligand>
</feature>
<accession>A0A5B9D8H7</accession>
<dbReference type="OrthoDB" id="30642at2157"/>
<evidence type="ECO:0000256" key="5">
    <source>
        <dbReference type="ARBA" id="ARBA00022801"/>
    </source>
</evidence>
<dbReference type="InterPro" id="IPR008007">
    <property type="entry name" value="Peptidase_M42"/>
</dbReference>
<keyword evidence="5" id="KW-0378">Hydrolase</keyword>
<evidence type="ECO:0000256" key="2">
    <source>
        <dbReference type="ARBA" id="ARBA00022438"/>
    </source>
</evidence>
<keyword evidence="4 8" id="KW-0479">Metal-binding</keyword>
<name>A0A5B9D8H7_9ARCH</name>
<reference evidence="9 10" key="1">
    <citation type="journal article" date="2020" name="Nature">
        <title>Isolation of an archaeon at the prokaryote-eukaryote interface.</title>
        <authorList>
            <person name="Imachi H."/>
            <person name="Nobu M.K."/>
            <person name="Nakahara N."/>
            <person name="Morono Y."/>
            <person name="Ogawara M."/>
            <person name="Takaki Y."/>
            <person name="Takano Y."/>
            <person name="Uematsu K."/>
            <person name="Ikuta T."/>
            <person name="Ito M."/>
            <person name="Matsui Y."/>
            <person name="Miyazaki M."/>
            <person name="Murata K."/>
            <person name="Saito Y."/>
            <person name="Sakai S."/>
            <person name="Song C."/>
            <person name="Tasumi E."/>
            <person name="Yamanaka Y."/>
            <person name="Yamaguchi T."/>
            <person name="Kamagata Y."/>
            <person name="Tamaki H."/>
            <person name="Takai K."/>
        </authorList>
    </citation>
    <scope>NUCLEOTIDE SEQUENCE [LARGE SCALE GENOMIC DNA]</scope>
    <source>
        <strain evidence="9 10">MK-D1</strain>
    </source>
</reference>
<dbReference type="PIRSF" id="PIRSF001123">
    <property type="entry name" value="PepA_GA"/>
    <property type="match status" value="1"/>
</dbReference>
<dbReference type="EMBL" id="CP042905">
    <property type="protein sequence ID" value="QEE15070.1"/>
    <property type="molecule type" value="Genomic_DNA"/>
</dbReference>
<comment type="cofactor">
    <cofactor evidence="8">
        <name>a divalent metal cation</name>
        <dbReference type="ChEBI" id="CHEBI:60240"/>
    </cofactor>
    <text evidence="8">Binds 2 divalent metal cations per subunit.</text>
</comment>
<keyword evidence="2" id="KW-0031">Aminopeptidase</keyword>
<evidence type="ECO:0000313" key="10">
    <source>
        <dbReference type="Proteomes" id="UP000321408"/>
    </source>
</evidence>
<dbReference type="GO" id="GO:0046872">
    <property type="term" value="F:metal ion binding"/>
    <property type="evidence" value="ECO:0007669"/>
    <property type="project" value="UniProtKB-UniRule"/>
</dbReference>
<keyword evidence="10" id="KW-1185">Reference proteome</keyword>
<feature type="binding site" evidence="8">
    <location>
        <position position="192"/>
    </location>
    <ligand>
        <name>Zn(2+)</name>
        <dbReference type="ChEBI" id="CHEBI:29105"/>
        <label>1</label>
    </ligand>
</feature>
<dbReference type="KEGG" id="psyt:DSAG12_00893"/>
<dbReference type="Gene3D" id="2.40.30.40">
    <property type="entry name" value="Peptidase M42, domain 2"/>
    <property type="match status" value="1"/>
</dbReference>
<dbReference type="CDD" id="cd05656">
    <property type="entry name" value="M42_Frv"/>
    <property type="match status" value="1"/>
</dbReference>
<evidence type="ECO:0000256" key="1">
    <source>
        <dbReference type="ARBA" id="ARBA00006272"/>
    </source>
</evidence>
<keyword evidence="3" id="KW-0645">Protease</keyword>
<feature type="binding site" evidence="8">
    <location>
        <position position="76"/>
    </location>
    <ligand>
        <name>Zn(2+)</name>
        <dbReference type="ChEBI" id="CHEBI:29105"/>
        <label>1</label>
    </ligand>
</feature>
<dbReference type="SUPFAM" id="SSF53187">
    <property type="entry name" value="Zn-dependent exopeptidases"/>
    <property type="match status" value="1"/>
</dbReference>
<reference evidence="9 10" key="2">
    <citation type="journal article" date="2024" name="Int. J. Syst. Evol. Microbiol.">
        <title>Promethearchaeum syntrophicum gen. nov., sp. nov., an anaerobic, obligately syntrophic archaeon, the first isolate of the lineage 'Asgard' archaea, and proposal of the new archaeal phylum Promethearchaeota phyl. nov. and kingdom Promethearchaeati regn. nov.</title>
        <authorList>
            <person name="Imachi H."/>
            <person name="Nobu M.K."/>
            <person name="Kato S."/>
            <person name="Takaki Y."/>
            <person name="Miyazaki M."/>
            <person name="Miyata M."/>
            <person name="Ogawara M."/>
            <person name="Saito Y."/>
            <person name="Sakai S."/>
            <person name="Tahara Y.O."/>
            <person name="Takano Y."/>
            <person name="Tasumi E."/>
            <person name="Uematsu K."/>
            <person name="Yoshimura T."/>
            <person name="Itoh T."/>
            <person name="Ohkuma M."/>
            <person name="Takai K."/>
        </authorList>
    </citation>
    <scope>NUCLEOTIDE SEQUENCE [LARGE SCALE GENOMIC DNA]</scope>
    <source>
        <strain evidence="9 10">MK-D1</strain>
    </source>
</reference>
<dbReference type="GeneID" id="41328891"/>
<dbReference type="PANTHER" id="PTHR32481">
    <property type="entry name" value="AMINOPEPTIDASE"/>
    <property type="match status" value="1"/>
</dbReference>
<sequence length="368" mass="40319">MSEKIENIEKKPRIINEKFLEKLVNAPSPTGFEQPAQSVYREYLNDIADKIKTDVMGNVDAVLNLEGNPRIALMAHVDEVGLQVKYIDEKGFIRFHMLGGVDAHLTPGNRVRILTGSKGKILGVIGKKAIHLQKPEERKNVVKLDQQFIDIGATSREEAVKELGIEIGDPIIFEHSYAPLGKGDLVVSRCFDDKIGTFIIAEVIKSLKGTKFEGEVHAVATTQEEIGTRGAITSTYSVNPQVGIAYDVTFATDTPDMKESDIGIVKMGGGPVIVRGPNINPILFNLFVETAKELGIPYQILATPRATGNDARSIQISRSGVATGVIAIPNRYMHSMSEIVNLNDVNMIVELTVAVIQKITKEMSFIPQ</sequence>
<dbReference type="Proteomes" id="UP000321408">
    <property type="component" value="Chromosome"/>
</dbReference>
<gene>
    <name evidence="9" type="ORF">DSAG12_00893</name>
</gene>
<evidence type="ECO:0000256" key="4">
    <source>
        <dbReference type="ARBA" id="ARBA00022723"/>
    </source>
</evidence>
<dbReference type="AlphaFoldDB" id="A0A5B9D8H7"/>
<comment type="similarity">
    <text evidence="1 6">Belongs to the peptidase M42 family.</text>
</comment>
<dbReference type="InterPro" id="IPR051464">
    <property type="entry name" value="Peptidase_M42_aminopept"/>
</dbReference>
<dbReference type="InterPro" id="IPR023367">
    <property type="entry name" value="Peptidase_M42_dom2"/>
</dbReference>
<evidence type="ECO:0000256" key="8">
    <source>
        <dbReference type="PIRSR" id="PIRSR001123-2"/>
    </source>
</evidence>
<feature type="active site" description="Proton acceptor" evidence="7">
    <location>
        <position position="224"/>
    </location>
</feature>
<feature type="binding site" evidence="8">
    <location>
        <position position="247"/>
    </location>
    <ligand>
        <name>Zn(2+)</name>
        <dbReference type="ChEBI" id="CHEBI:29105"/>
        <label>1</label>
    </ligand>
</feature>
<dbReference type="RefSeq" id="WP_147661994.1">
    <property type="nucleotide sequence ID" value="NZ_CP042905.2"/>
</dbReference>
<organism evidence="9 10">
    <name type="scientific">Promethearchaeum syntrophicum</name>
    <dbReference type="NCBI Taxonomy" id="2594042"/>
    <lineage>
        <taxon>Archaea</taxon>
        <taxon>Promethearchaeati</taxon>
        <taxon>Promethearchaeota</taxon>
        <taxon>Promethearchaeia</taxon>
        <taxon>Promethearchaeales</taxon>
        <taxon>Promethearchaeaceae</taxon>
        <taxon>Promethearchaeum</taxon>
    </lineage>
</organism>
<dbReference type="PANTHER" id="PTHR32481:SF20">
    <property type="entry name" value="AMINOPEPTIDASE YSDC"/>
    <property type="match status" value="1"/>
</dbReference>
<proteinExistence type="inferred from homology"/>
<dbReference type="Gene3D" id="3.40.630.10">
    <property type="entry name" value="Zn peptidases"/>
    <property type="match status" value="1"/>
</dbReference>
<dbReference type="GO" id="GO:0004177">
    <property type="term" value="F:aminopeptidase activity"/>
    <property type="evidence" value="ECO:0007669"/>
    <property type="project" value="UniProtKB-UniRule"/>
</dbReference>
<evidence type="ECO:0000313" key="9">
    <source>
        <dbReference type="EMBL" id="QEE15070.1"/>
    </source>
</evidence>
<feature type="binding site" evidence="8">
    <location>
        <position position="225"/>
    </location>
    <ligand>
        <name>Zn(2+)</name>
        <dbReference type="ChEBI" id="CHEBI:29105"/>
        <label>2</label>
    </ligand>
</feature>
<evidence type="ECO:0000256" key="3">
    <source>
        <dbReference type="ARBA" id="ARBA00022670"/>
    </source>
</evidence>
<evidence type="ECO:0000256" key="7">
    <source>
        <dbReference type="PIRSR" id="PIRSR001123-1"/>
    </source>
</evidence>
<dbReference type="Pfam" id="PF05343">
    <property type="entry name" value="Peptidase_M42"/>
    <property type="match status" value="1"/>
</dbReference>
<dbReference type="GO" id="GO:0006508">
    <property type="term" value="P:proteolysis"/>
    <property type="evidence" value="ECO:0007669"/>
    <property type="project" value="UniProtKB-KW"/>
</dbReference>
<dbReference type="SUPFAM" id="SSF101821">
    <property type="entry name" value="Aminopeptidase/glucanase lid domain"/>
    <property type="match status" value="1"/>
</dbReference>
<protein>
    <submittedName>
        <fullName evidence="9">M42 family metallopeptidase</fullName>
    </submittedName>
</protein>
<feature type="binding site" evidence="8">
    <location>
        <position position="192"/>
    </location>
    <ligand>
        <name>Zn(2+)</name>
        <dbReference type="ChEBI" id="CHEBI:29105"/>
        <label>2</label>
    </ligand>
</feature>
<evidence type="ECO:0000256" key="6">
    <source>
        <dbReference type="PIRNR" id="PIRNR001123"/>
    </source>
</evidence>